<organism evidence="3 4">
    <name type="scientific">Paraburkholderia ferrariae</name>
    <dbReference type="NCBI Taxonomy" id="386056"/>
    <lineage>
        <taxon>Bacteria</taxon>
        <taxon>Pseudomonadati</taxon>
        <taxon>Pseudomonadota</taxon>
        <taxon>Betaproteobacteria</taxon>
        <taxon>Burkholderiales</taxon>
        <taxon>Burkholderiaceae</taxon>
        <taxon>Paraburkholderia</taxon>
    </lineage>
</organism>
<dbReference type="Gene3D" id="1.20.1600.10">
    <property type="entry name" value="Outer membrane efflux proteins (OEP)"/>
    <property type="match status" value="1"/>
</dbReference>
<proteinExistence type="inferred from homology"/>
<dbReference type="Pfam" id="PF02321">
    <property type="entry name" value="OEP"/>
    <property type="match status" value="2"/>
</dbReference>
<dbReference type="InterPro" id="IPR003423">
    <property type="entry name" value="OMP_efflux"/>
</dbReference>
<evidence type="ECO:0000256" key="2">
    <source>
        <dbReference type="RuleBase" id="RU362097"/>
    </source>
</evidence>
<keyword evidence="2" id="KW-0564">Palmitate</keyword>
<keyword evidence="2" id="KW-0812">Transmembrane</keyword>
<keyword evidence="2" id="KW-1134">Transmembrane beta strand</keyword>
<keyword evidence="2" id="KW-0472">Membrane</keyword>
<keyword evidence="2" id="KW-0449">Lipoprotein</keyword>
<comment type="similarity">
    <text evidence="1 2">Belongs to the outer membrane factor (OMF) (TC 1.B.17) family.</text>
</comment>
<dbReference type="RefSeq" id="WP_342950203.1">
    <property type="nucleotide sequence ID" value="NZ_JAYMRV010000019.1"/>
</dbReference>
<accession>A0ABU9S2Q8</accession>
<gene>
    <name evidence="3" type="ORF">VSR73_37165</name>
</gene>
<protein>
    <submittedName>
        <fullName evidence="3">Efflux transporter outer membrane subunit</fullName>
    </submittedName>
</protein>
<comment type="subcellular location">
    <subcellularLocation>
        <location evidence="2">Cell membrane</location>
        <topology evidence="2">Lipid-anchor</topology>
    </subcellularLocation>
</comment>
<dbReference type="Proteomes" id="UP001489897">
    <property type="component" value="Unassembled WGS sequence"/>
</dbReference>
<name>A0ABU9S2Q8_9BURK</name>
<sequence length="533" mass="56737">MNDEVQCGSGRARLHPQSSAVAFHCTTGRVVTRAAVIAVVFPLLGSLAGCTVGPEYHTPAPPAIQQYTAAPLPDRTASSQGEAGLEQRFAAGGNLPAQWWTLYRCEPLNTLISGALKNSPTIAAASAALRQAAENMSAQAGSALSPSVDIKLNAIREKLNGATLGQPNINKILTLYNTSVSVSYDLDLFGAVRRELESQGAQVDFERFQLQGAYLALSANIVTAAVKEASLREQISATENIVADEETQLGVLRKQFEFGGADRIAVLSQETLVAQTRATLPLLRQSLDRTRHQLAVLSGRLPSEAGVSEFTMSMFTLPQTLPVSLPSSLVRQRPDILAADAVLHQASAEVGVATANLYPQLMLSANYGPQSLTPAGMLKYADMIWNIGAGLTQPIFHGGQLTAKKRAAEAAFDEANARYRQVVLLAFEDVADTLRALDHDAAALAAQTDVWRAASSSLDVARGQFRVGGVSYLSLLDAQRQYQQAVVNLAQAQAARYADTAALFQALGGGWWNDTAYDEKGHAGHANAGARSQ</sequence>
<evidence type="ECO:0000313" key="3">
    <source>
        <dbReference type="EMBL" id="MEM5426589.1"/>
    </source>
</evidence>
<comment type="caution">
    <text evidence="3">The sequence shown here is derived from an EMBL/GenBank/DDBJ whole genome shotgun (WGS) entry which is preliminary data.</text>
</comment>
<keyword evidence="4" id="KW-1185">Reference proteome</keyword>
<reference evidence="3 4" key="1">
    <citation type="submission" date="2024-01" db="EMBL/GenBank/DDBJ databases">
        <title>The diversity of rhizobia nodulating Mimosa spp. in eleven states of Brazil covering several biomes is determined by host plant, location, and edaphic factors.</title>
        <authorList>
            <person name="Rouws L."/>
            <person name="Barauna A."/>
            <person name="Beukes C."/>
            <person name="De Faria S.M."/>
            <person name="Gross E."/>
            <person name="Dos Reis Junior F.B."/>
            <person name="Simon M."/>
            <person name="Maluk M."/>
            <person name="Odee D.W."/>
            <person name="Kenicer G."/>
            <person name="Young J.P.W."/>
            <person name="Reis V.M."/>
            <person name="Zilli J."/>
            <person name="James E.K."/>
        </authorList>
    </citation>
    <scope>NUCLEOTIDE SEQUENCE [LARGE SCALE GENOMIC DNA]</scope>
    <source>
        <strain evidence="3 4">JPY167</strain>
    </source>
</reference>
<dbReference type="SUPFAM" id="SSF56954">
    <property type="entry name" value="Outer membrane efflux proteins (OEP)"/>
    <property type="match status" value="1"/>
</dbReference>
<dbReference type="PANTHER" id="PTHR30203">
    <property type="entry name" value="OUTER MEMBRANE CATION EFFLUX PROTEIN"/>
    <property type="match status" value="1"/>
</dbReference>
<dbReference type="PANTHER" id="PTHR30203:SF33">
    <property type="entry name" value="BLR4455 PROTEIN"/>
    <property type="match status" value="1"/>
</dbReference>
<dbReference type="InterPro" id="IPR010131">
    <property type="entry name" value="MdtP/NodT-like"/>
</dbReference>
<evidence type="ECO:0000313" key="4">
    <source>
        <dbReference type="Proteomes" id="UP001489897"/>
    </source>
</evidence>
<evidence type="ECO:0000256" key="1">
    <source>
        <dbReference type="ARBA" id="ARBA00007613"/>
    </source>
</evidence>
<dbReference type="EMBL" id="JAYMRV010000019">
    <property type="protein sequence ID" value="MEM5426589.1"/>
    <property type="molecule type" value="Genomic_DNA"/>
</dbReference>
<dbReference type="NCBIfam" id="TIGR01845">
    <property type="entry name" value="outer_NodT"/>
    <property type="match status" value="1"/>
</dbReference>
<dbReference type="Gene3D" id="2.20.200.10">
    <property type="entry name" value="Outer membrane efflux proteins (OEP)"/>
    <property type="match status" value="1"/>
</dbReference>